<evidence type="ECO:0000313" key="3">
    <source>
        <dbReference type="EMBL" id="CAA0112045.1"/>
    </source>
</evidence>
<evidence type="ECO:0000259" key="1">
    <source>
        <dbReference type="PROSITE" id="PS51788"/>
    </source>
</evidence>
<dbReference type="PROSITE" id="PS51788">
    <property type="entry name" value="CULT"/>
    <property type="match status" value="1"/>
</dbReference>
<dbReference type="Proteomes" id="UP000435877">
    <property type="component" value="Unassembled WGS sequence"/>
</dbReference>
<dbReference type="OrthoDB" id="6197001at2"/>
<accession>A0A5S9NTL0</accession>
<dbReference type="CDD" id="cd15777">
    <property type="entry name" value="CRBN_C_like"/>
    <property type="match status" value="1"/>
</dbReference>
<evidence type="ECO:0000313" key="4">
    <source>
        <dbReference type="Proteomes" id="UP000435877"/>
    </source>
</evidence>
<name>A0A5S9NTL0_9GAMM</name>
<organism evidence="2 4">
    <name type="scientific">Zhongshania aliphaticivorans</name>
    <dbReference type="NCBI Taxonomy" id="1470434"/>
    <lineage>
        <taxon>Bacteria</taxon>
        <taxon>Pseudomonadati</taxon>
        <taxon>Pseudomonadota</taxon>
        <taxon>Gammaproteobacteria</taxon>
        <taxon>Cellvibrionales</taxon>
        <taxon>Spongiibacteraceae</taxon>
        <taxon>Zhongshania</taxon>
    </lineage>
</organism>
<gene>
    <name evidence="2" type="ORF">IHBHHGIJ_02552</name>
    <name evidence="3" type="ORF">KFEGEMFD_02739</name>
</gene>
<dbReference type="InterPro" id="IPR034750">
    <property type="entry name" value="CULT"/>
</dbReference>
<evidence type="ECO:0000313" key="2">
    <source>
        <dbReference type="EMBL" id="CAA0093962.1"/>
    </source>
</evidence>
<sequence length="125" mass="14371">MSNLPIKQLVHDALFQSQDQEPADFIACRNCNQPITANHYRTRVHDQHHHRFVNPNGVIYDVCCFTAAPGSIINGAATALHCWFQDYRWQFAHCEHCAEQLGWYYENDTNESFFALIPSVLSSTN</sequence>
<reference evidence="4 5" key="1">
    <citation type="submission" date="2019-11" db="EMBL/GenBank/DDBJ databases">
        <authorList>
            <person name="Holert J."/>
        </authorList>
    </citation>
    <scope>NUCLEOTIDE SEQUENCE [LARGE SCALE GENOMIC DNA]</scope>
    <source>
        <strain evidence="3">BC3_2A</strain>
        <strain evidence="2">SB11_1A</strain>
    </source>
</reference>
<evidence type="ECO:0000313" key="5">
    <source>
        <dbReference type="Proteomes" id="UP000439591"/>
    </source>
</evidence>
<dbReference type="EMBL" id="CACSIK010000001">
    <property type="protein sequence ID" value="CAA0093962.1"/>
    <property type="molecule type" value="Genomic_DNA"/>
</dbReference>
<feature type="domain" description="CULT" evidence="1">
    <location>
        <begin position="23"/>
        <end position="125"/>
    </location>
</feature>
<keyword evidence="4" id="KW-1185">Reference proteome</keyword>
<protein>
    <recommendedName>
        <fullName evidence="1">CULT domain-containing protein</fullName>
    </recommendedName>
</protein>
<dbReference type="Gene3D" id="2.170.150.20">
    <property type="entry name" value="Peptide methionine sulfoxide reductase"/>
    <property type="match status" value="1"/>
</dbReference>
<dbReference type="RefSeq" id="WP_159269073.1">
    <property type="nucleotide sequence ID" value="NZ_CACSIK010000001.1"/>
</dbReference>
<dbReference type="AlphaFoldDB" id="A0A5S9NTL0"/>
<dbReference type="EMBL" id="CACSIM010000004">
    <property type="protein sequence ID" value="CAA0112045.1"/>
    <property type="molecule type" value="Genomic_DNA"/>
</dbReference>
<proteinExistence type="predicted"/>
<dbReference type="Proteomes" id="UP000439591">
    <property type="component" value="Unassembled WGS sequence"/>
</dbReference>